<dbReference type="AlphaFoldDB" id="D8TVX9"/>
<dbReference type="EMBL" id="GL378340">
    <property type="protein sequence ID" value="EFJ48383.1"/>
    <property type="molecule type" value="Genomic_DNA"/>
</dbReference>
<dbReference type="RefSeq" id="XP_002950637.1">
    <property type="nucleotide sequence ID" value="XM_002950591.1"/>
</dbReference>
<name>D8TVX9_VOLCA</name>
<gene>
    <name evidence="1" type="ORF">VOLCADRAFT_91006</name>
</gene>
<keyword evidence="2" id="KW-1185">Reference proteome</keyword>
<reference evidence="1 2" key="1">
    <citation type="journal article" date="2010" name="Science">
        <title>Genomic analysis of organismal complexity in the multicellular green alga Volvox carteri.</title>
        <authorList>
            <person name="Prochnik S.E."/>
            <person name="Umen J."/>
            <person name="Nedelcu A.M."/>
            <person name="Hallmann A."/>
            <person name="Miller S.M."/>
            <person name="Nishii I."/>
            <person name="Ferris P."/>
            <person name="Kuo A."/>
            <person name="Mitros T."/>
            <person name="Fritz-Laylin L.K."/>
            <person name="Hellsten U."/>
            <person name="Chapman J."/>
            <person name="Simakov O."/>
            <person name="Rensing S.A."/>
            <person name="Terry A."/>
            <person name="Pangilinan J."/>
            <person name="Kapitonov V."/>
            <person name="Jurka J."/>
            <person name="Salamov A."/>
            <person name="Shapiro H."/>
            <person name="Schmutz J."/>
            <person name="Grimwood J."/>
            <person name="Lindquist E."/>
            <person name="Lucas S."/>
            <person name="Grigoriev I.V."/>
            <person name="Schmitt R."/>
            <person name="Kirk D."/>
            <person name="Rokhsar D.S."/>
        </authorList>
    </citation>
    <scope>NUCLEOTIDE SEQUENCE [LARGE SCALE GENOMIC DNA]</scope>
    <source>
        <strain evidence="2">f. Nagariensis / Eve</strain>
    </source>
</reference>
<protein>
    <submittedName>
        <fullName evidence="1">Uncharacterized protein</fullName>
    </submittedName>
</protein>
<dbReference type="KEGG" id="vcn:VOLCADRAFT_91006"/>
<dbReference type="GeneID" id="9617568"/>
<dbReference type="InParanoid" id="D8TVX9"/>
<sequence length="116" mass="12348">MVRARPPFLGAKLPLLDARLCLIRFYGTGLQPNKVASDRANNNNGICLLNVAGADFGAASRNKCGVKMAMWADGAANGSHLLCLALPKLILERVASRSLGIALLLPTFQESLVCKL</sequence>
<evidence type="ECO:0000313" key="2">
    <source>
        <dbReference type="Proteomes" id="UP000001058"/>
    </source>
</evidence>
<accession>D8TVX9</accession>
<evidence type="ECO:0000313" key="1">
    <source>
        <dbReference type="EMBL" id="EFJ48383.1"/>
    </source>
</evidence>
<dbReference type="Proteomes" id="UP000001058">
    <property type="component" value="Unassembled WGS sequence"/>
</dbReference>
<organism evidence="2">
    <name type="scientific">Volvox carteri f. nagariensis</name>
    <dbReference type="NCBI Taxonomy" id="3068"/>
    <lineage>
        <taxon>Eukaryota</taxon>
        <taxon>Viridiplantae</taxon>
        <taxon>Chlorophyta</taxon>
        <taxon>core chlorophytes</taxon>
        <taxon>Chlorophyceae</taxon>
        <taxon>CS clade</taxon>
        <taxon>Chlamydomonadales</taxon>
        <taxon>Volvocaceae</taxon>
        <taxon>Volvox</taxon>
    </lineage>
</organism>
<proteinExistence type="predicted"/>